<gene>
    <name evidence="2" type="ORF">HKT17_05270</name>
</gene>
<evidence type="ECO:0000259" key="1">
    <source>
        <dbReference type="Pfam" id="PF12766"/>
    </source>
</evidence>
<feature type="domain" description="Pyridoxamine 5'-phosphate oxidase Alr4036 family FMN-binding" evidence="1">
    <location>
        <begin position="7"/>
        <end position="91"/>
    </location>
</feature>
<dbReference type="PANTHER" id="PTHR28243:SF1">
    <property type="entry name" value="PYRIDOXAMINE 5'-PHOSPHATE OXIDASE ALR4036 FAMILY FMN-BINDING DOMAIN-CONTAINING PROTEIN"/>
    <property type="match status" value="1"/>
</dbReference>
<dbReference type="SUPFAM" id="SSF50475">
    <property type="entry name" value="FMN-binding split barrel"/>
    <property type="match status" value="1"/>
</dbReference>
<sequence>MNHAEEIWKTLVRATVDKKHPWRVVGFSTAGPKGPQVRSVILRAANTDDHQLVFYTDRRSQKMADIAHDSRVALLFWNPRSNTQLRVCGIAAPQTSELIVNSLWARIPEYARKDYATLSAPGDALTGGDLVYDLDTARANFVVLNVKVLSLELLELKREGHVRFRCDLDETGHWIHQNMIP</sequence>
<evidence type="ECO:0000313" key="3">
    <source>
        <dbReference type="Proteomes" id="UP000501130"/>
    </source>
</evidence>
<reference evidence="2 3" key="1">
    <citation type="submission" date="2020-05" db="EMBL/GenBank/DDBJ databases">
        <title>Compete genome of Limnobacter sp. SAORIC-580.</title>
        <authorList>
            <person name="Song J."/>
            <person name="Cho J.-C."/>
        </authorList>
    </citation>
    <scope>NUCLEOTIDE SEQUENCE [LARGE SCALE GENOMIC DNA]</scope>
    <source>
        <strain evidence="2 3">SAORIC-580</strain>
    </source>
</reference>
<evidence type="ECO:0000313" key="2">
    <source>
        <dbReference type="EMBL" id="QJR29160.1"/>
    </source>
</evidence>
<dbReference type="RefSeq" id="WP_171098372.1">
    <property type="nucleotide sequence ID" value="NZ_CP053084.1"/>
</dbReference>
<dbReference type="InterPro" id="IPR012349">
    <property type="entry name" value="Split_barrel_FMN-bd"/>
</dbReference>
<name>A0ABX6N449_9BURK</name>
<dbReference type="Gene3D" id="2.30.110.10">
    <property type="entry name" value="Electron Transport, Fmn-binding Protein, Chain A"/>
    <property type="match status" value="1"/>
</dbReference>
<dbReference type="PANTHER" id="PTHR28243">
    <property type="entry name" value="AGL049CP"/>
    <property type="match status" value="1"/>
</dbReference>
<keyword evidence="3" id="KW-1185">Reference proteome</keyword>
<dbReference type="InterPro" id="IPR024624">
    <property type="entry name" value="Pyridox_Oxase_Alr4036_FMN-bd"/>
</dbReference>
<dbReference type="Proteomes" id="UP000501130">
    <property type="component" value="Chromosome"/>
</dbReference>
<organism evidence="2 3">
    <name type="scientific">Limnobacter profundi</name>
    <dbReference type="NCBI Taxonomy" id="2732163"/>
    <lineage>
        <taxon>Bacteria</taxon>
        <taxon>Pseudomonadati</taxon>
        <taxon>Pseudomonadota</taxon>
        <taxon>Betaproteobacteria</taxon>
        <taxon>Burkholderiales</taxon>
        <taxon>Burkholderiaceae</taxon>
        <taxon>Limnobacter</taxon>
    </lineage>
</organism>
<accession>A0ABX6N449</accession>
<dbReference type="EMBL" id="CP053084">
    <property type="protein sequence ID" value="QJR29160.1"/>
    <property type="molecule type" value="Genomic_DNA"/>
</dbReference>
<protein>
    <recommendedName>
        <fullName evidence="1">Pyridoxamine 5'-phosphate oxidase Alr4036 family FMN-binding domain-containing protein</fullName>
    </recommendedName>
</protein>
<dbReference type="Pfam" id="PF12766">
    <property type="entry name" value="Pyridox_oxase_2"/>
    <property type="match status" value="1"/>
</dbReference>
<proteinExistence type="predicted"/>